<keyword evidence="1" id="KW-0479">Metal-binding</keyword>
<evidence type="ECO:0000256" key="4">
    <source>
        <dbReference type="PROSITE-ProRule" id="PRU00325"/>
    </source>
</evidence>
<feature type="region of interest" description="Disordered" evidence="5">
    <location>
        <begin position="667"/>
        <end position="686"/>
    </location>
</feature>
<dbReference type="PROSITE" id="PS50966">
    <property type="entry name" value="ZF_SWIM"/>
    <property type="match status" value="2"/>
</dbReference>
<sequence>MAQSDTHVFNQDNDYEPVPYSVGIVKEYAGEKLWIPDIRDGEKPAYGMMYHSLEQAYEYYKDYAKRAGFEVRLGTQYKYKDNKDNNADIKYFVCSKEGTNPAPKVEAKSSKKKKRKHPSKRTDCKAAFRVKHIEGRGYWCYEFVEGHNHSLVSQEDSVFLVSSRDVSYTQQVFLYQASQVNLGPVKGFNLLRQIYGDYDFIGASSVDCKNYRREVGPNLAQDETFKRRISDIVWTDRIEPEEFEALWERLLVDLDLKSHEWLLDMYNLRHKWIPAYYRDELMSGLMRTSSRSESENNAYGRLTSIDLTLWEFYNHFDSVVGCQRFAQRKNDHDSRYTIPDFHTELQIEKEAYELYTRAIFFDVQTEIYASVIACMSVSVSDFDSGKKYVIQDTGEDEQISRRHRIVKGRPLYDVFYEVLCKPGEELYQCSCKRFESYGLLCRHIFYLLRLSKVKNFPKKYVLRRWSKDSLPPASVIQATGDCPDMILREIFRSVEYCVNRYADEPELLQKFRDHQVQLMAKADADVPLPKKTNKRDRIASILGVSQPEETIVNVPKQVLCKPGEELSQCSCKRFESYGLLCRHIFYVLRLSKVKNFPKKYVLRRWSKDSLPPASVIQATGDCPDMILREIFRSVEYCVNRYADEPELLQKFRDHLVQLMAKADADVPLPKKTNNRDSGKRRKKNCTTCKSSMNDHNQAKCNAIKAQIAAKKASDKAAAKEMKQKARLVAKNAKLAEKTAARNANLAEKTASRKVKLAEKTACVVT</sequence>
<evidence type="ECO:0000259" key="6">
    <source>
        <dbReference type="PROSITE" id="PS50966"/>
    </source>
</evidence>
<keyword evidence="2 4" id="KW-0863">Zinc-finger</keyword>
<dbReference type="AlphaFoldDB" id="A0A2U1N3L1"/>
<dbReference type="EMBL" id="PKPP01003708">
    <property type="protein sequence ID" value="PWA68091.1"/>
    <property type="molecule type" value="Genomic_DNA"/>
</dbReference>
<dbReference type="InterPro" id="IPR007527">
    <property type="entry name" value="Znf_SWIM"/>
</dbReference>
<dbReference type="InterPro" id="IPR006564">
    <property type="entry name" value="Znf_PMZ"/>
</dbReference>
<dbReference type="Pfam" id="PF03101">
    <property type="entry name" value="FAR1"/>
    <property type="match status" value="1"/>
</dbReference>
<feature type="domain" description="SWIM-type" evidence="6">
    <location>
        <begin position="554"/>
        <end position="592"/>
    </location>
</feature>
<comment type="caution">
    <text evidence="7">The sequence shown here is derived from an EMBL/GenBank/DDBJ whole genome shotgun (WGS) entry which is preliminary data.</text>
</comment>
<proteinExistence type="predicted"/>
<name>A0A2U1N3L1_ARTAN</name>
<accession>A0A2U1N3L1</accession>
<dbReference type="OrthoDB" id="693193at2759"/>
<dbReference type="InterPro" id="IPR004330">
    <property type="entry name" value="FAR1_DNA_bnd_dom"/>
</dbReference>
<keyword evidence="8" id="KW-1185">Reference proteome</keyword>
<gene>
    <name evidence="7" type="ORF">CTI12_AA316140</name>
</gene>
<evidence type="ECO:0000256" key="2">
    <source>
        <dbReference type="ARBA" id="ARBA00022771"/>
    </source>
</evidence>
<dbReference type="SMART" id="SM00575">
    <property type="entry name" value="ZnF_PMZ"/>
    <property type="match status" value="2"/>
</dbReference>
<evidence type="ECO:0000256" key="5">
    <source>
        <dbReference type="SAM" id="MobiDB-lite"/>
    </source>
</evidence>
<evidence type="ECO:0000256" key="3">
    <source>
        <dbReference type="ARBA" id="ARBA00022833"/>
    </source>
</evidence>
<dbReference type="Pfam" id="PF04434">
    <property type="entry name" value="SWIM"/>
    <property type="match status" value="2"/>
</dbReference>
<reference evidence="7 8" key="1">
    <citation type="journal article" date="2018" name="Mol. Plant">
        <title>The genome of Artemisia annua provides insight into the evolution of Asteraceae family and artemisinin biosynthesis.</title>
        <authorList>
            <person name="Shen Q."/>
            <person name="Zhang L."/>
            <person name="Liao Z."/>
            <person name="Wang S."/>
            <person name="Yan T."/>
            <person name="Shi P."/>
            <person name="Liu M."/>
            <person name="Fu X."/>
            <person name="Pan Q."/>
            <person name="Wang Y."/>
            <person name="Lv Z."/>
            <person name="Lu X."/>
            <person name="Zhang F."/>
            <person name="Jiang W."/>
            <person name="Ma Y."/>
            <person name="Chen M."/>
            <person name="Hao X."/>
            <person name="Li L."/>
            <person name="Tang Y."/>
            <person name="Lv G."/>
            <person name="Zhou Y."/>
            <person name="Sun X."/>
            <person name="Brodelius P.E."/>
            <person name="Rose J.K.C."/>
            <person name="Tang K."/>
        </authorList>
    </citation>
    <scope>NUCLEOTIDE SEQUENCE [LARGE SCALE GENOMIC DNA]</scope>
    <source>
        <strain evidence="8">cv. Huhao1</strain>
        <tissue evidence="7">Leaf</tissue>
    </source>
</reference>
<dbReference type="PANTHER" id="PTHR47718">
    <property type="entry name" value="OS01G0519700 PROTEIN"/>
    <property type="match status" value="1"/>
</dbReference>
<dbReference type="Proteomes" id="UP000245207">
    <property type="component" value="Unassembled WGS sequence"/>
</dbReference>
<protein>
    <submittedName>
        <fullName evidence="7">FAR1 DNA binding domain, Zinc finger, SWIM-type, MULE transposase domain, FHY3/FAR1 family</fullName>
    </submittedName>
</protein>
<keyword evidence="3" id="KW-0862">Zinc</keyword>
<evidence type="ECO:0000313" key="7">
    <source>
        <dbReference type="EMBL" id="PWA68091.1"/>
    </source>
</evidence>
<organism evidence="7 8">
    <name type="scientific">Artemisia annua</name>
    <name type="common">Sweet wormwood</name>
    <dbReference type="NCBI Taxonomy" id="35608"/>
    <lineage>
        <taxon>Eukaryota</taxon>
        <taxon>Viridiplantae</taxon>
        <taxon>Streptophyta</taxon>
        <taxon>Embryophyta</taxon>
        <taxon>Tracheophyta</taxon>
        <taxon>Spermatophyta</taxon>
        <taxon>Magnoliopsida</taxon>
        <taxon>eudicotyledons</taxon>
        <taxon>Gunneridae</taxon>
        <taxon>Pentapetalae</taxon>
        <taxon>asterids</taxon>
        <taxon>campanulids</taxon>
        <taxon>Asterales</taxon>
        <taxon>Asteraceae</taxon>
        <taxon>Asteroideae</taxon>
        <taxon>Anthemideae</taxon>
        <taxon>Artemisiinae</taxon>
        <taxon>Artemisia</taxon>
    </lineage>
</organism>
<dbReference type="PANTHER" id="PTHR47718:SF17">
    <property type="entry name" value="PROTEIN FAR1-RELATED SEQUENCE 5-LIKE"/>
    <property type="match status" value="1"/>
</dbReference>
<feature type="domain" description="SWIM-type" evidence="6">
    <location>
        <begin position="416"/>
        <end position="452"/>
    </location>
</feature>
<feature type="region of interest" description="Disordered" evidence="5">
    <location>
        <begin position="101"/>
        <end position="120"/>
    </location>
</feature>
<dbReference type="GO" id="GO:0008270">
    <property type="term" value="F:zinc ion binding"/>
    <property type="evidence" value="ECO:0007669"/>
    <property type="project" value="UniProtKB-KW"/>
</dbReference>
<feature type="compositionally biased region" description="Basic residues" evidence="5">
    <location>
        <begin position="110"/>
        <end position="119"/>
    </location>
</feature>
<evidence type="ECO:0000313" key="8">
    <source>
        <dbReference type="Proteomes" id="UP000245207"/>
    </source>
</evidence>
<evidence type="ECO:0000256" key="1">
    <source>
        <dbReference type="ARBA" id="ARBA00022723"/>
    </source>
</evidence>